<evidence type="ECO:0000259" key="1">
    <source>
        <dbReference type="Pfam" id="PF00078"/>
    </source>
</evidence>
<dbReference type="AlphaFoldDB" id="A0A060XT61"/>
<accession>A0A060XT61</accession>
<dbReference type="PaxDb" id="8022-A0A060XT61"/>
<proteinExistence type="predicted"/>
<name>A0A060XT61_ONCMY</name>
<gene>
    <name evidence="2" type="ORF">GSONMT00050649001</name>
</gene>
<dbReference type="SUPFAM" id="SSF56672">
    <property type="entry name" value="DNA/RNA polymerases"/>
    <property type="match status" value="1"/>
</dbReference>
<evidence type="ECO:0000313" key="3">
    <source>
        <dbReference type="Proteomes" id="UP000193380"/>
    </source>
</evidence>
<organism evidence="2 3">
    <name type="scientific">Oncorhynchus mykiss</name>
    <name type="common">Rainbow trout</name>
    <name type="synonym">Salmo gairdneri</name>
    <dbReference type="NCBI Taxonomy" id="8022"/>
    <lineage>
        <taxon>Eukaryota</taxon>
        <taxon>Metazoa</taxon>
        <taxon>Chordata</taxon>
        <taxon>Craniata</taxon>
        <taxon>Vertebrata</taxon>
        <taxon>Euteleostomi</taxon>
        <taxon>Actinopterygii</taxon>
        <taxon>Neopterygii</taxon>
        <taxon>Teleostei</taxon>
        <taxon>Protacanthopterygii</taxon>
        <taxon>Salmoniformes</taxon>
        <taxon>Salmonidae</taxon>
        <taxon>Salmoninae</taxon>
        <taxon>Oncorhynchus</taxon>
    </lineage>
</organism>
<evidence type="ECO:0000313" key="2">
    <source>
        <dbReference type="EMBL" id="CDQ82838.1"/>
    </source>
</evidence>
<dbReference type="PANTHER" id="PTHR47510:SF3">
    <property type="entry name" value="ENDO_EXONUCLEASE_PHOSPHATASE DOMAIN-CONTAINING PROTEIN"/>
    <property type="match status" value="1"/>
</dbReference>
<dbReference type="PANTHER" id="PTHR47510">
    <property type="entry name" value="REVERSE TRANSCRIPTASE DOMAIN-CONTAINING PROTEIN"/>
    <property type="match status" value="1"/>
</dbReference>
<dbReference type="EMBL" id="FR906055">
    <property type="protein sequence ID" value="CDQ82838.1"/>
    <property type="molecule type" value="Genomic_DNA"/>
</dbReference>
<protein>
    <recommendedName>
        <fullName evidence="1">Reverse transcriptase domain-containing protein</fullName>
    </recommendedName>
</protein>
<dbReference type="InterPro" id="IPR000477">
    <property type="entry name" value="RT_dom"/>
</dbReference>
<dbReference type="STRING" id="8022.A0A060XT61"/>
<reference evidence="2" key="2">
    <citation type="submission" date="2014-03" db="EMBL/GenBank/DDBJ databases">
        <authorList>
            <person name="Genoscope - CEA"/>
        </authorList>
    </citation>
    <scope>NUCLEOTIDE SEQUENCE</scope>
</reference>
<dbReference type="Pfam" id="PF00078">
    <property type="entry name" value="RVT_1"/>
    <property type="match status" value="1"/>
</dbReference>
<feature type="domain" description="Reverse transcriptase" evidence="1">
    <location>
        <begin position="21"/>
        <end position="164"/>
    </location>
</feature>
<dbReference type="Proteomes" id="UP000193380">
    <property type="component" value="Unassembled WGS sequence"/>
</dbReference>
<dbReference type="InterPro" id="IPR043502">
    <property type="entry name" value="DNA/RNA_pol_sf"/>
</dbReference>
<reference evidence="2" key="1">
    <citation type="journal article" date="2014" name="Nat. Commun.">
        <title>The rainbow trout genome provides novel insights into evolution after whole-genome duplication in vertebrates.</title>
        <authorList>
            <person name="Berthelot C."/>
            <person name="Brunet F."/>
            <person name="Chalopin D."/>
            <person name="Juanchich A."/>
            <person name="Bernard M."/>
            <person name="Noel B."/>
            <person name="Bento P."/>
            <person name="Da Silva C."/>
            <person name="Labadie K."/>
            <person name="Alberti A."/>
            <person name="Aury J.M."/>
            <person name="Louis A."/>
            <person name="Dehais P."/>
            <person name="Bardou P."/>
            <person name="Montfort J."/>
            <person name="Klopp C."/>
            <person name="Cabau C."/>
            <person name="Gaspin C."/>
            <person name="Thorgaard G.H."/>
            <person name="Boussaha M."/>
            <person name="Quillet E."/>
            <person name="Guyomard R."/>
            <person name="Galiana D."/>
            <person name="Bobe J."/>
            <person name="Volff J.N."/>
            <person name="Genet C."/>
            <person name="Wincker P."/>
            <person name="Jaillon O."/>
            <person name="Roest Crollius H."/>
            <person name="Guiguen Y."/>
        </authorList>
    </citation>
    <scope>NUCLEOTIDE SEQUENCE [LARGE SCALE GENOMIC DNA]</scope>
</reference>
<sequence>MSLIESVIPTCVKQTTIVPVPKNTKATCLNDYRSVAFTFIGMKCFERQAMTHINTIIPETLDIPQFAYRPNRSTDDAISIALNTLSHLDKRNTSAFNTIVPSKLITKLRILGLNTSLCNWILKFLTGLPQVVRVGSNTSATLILNTGAPQGCVLSTLLYSPTTARLGTTKSLRLQTTQQW</sequence>